<accession>A0A318SUN8</accession>
<dbReference type="EMBL" id="QJTC01000030">
    <property type="protein sequence ID" value="PYE73835.1"/>
    <property type="molecule type" value="Genomic_DNA"/>
</dbReference>
<gene>
    <name evidence="3" type="ORF">DFQ15_13019</name>
</gene>
<sequence>MLHRNAMTTNRIFIIAHAPLAHALRQCVLHVFPDSGAGIVALDVQPNVSPEETLASARIILQQQRGAGTLVLADVFGATPCNVAQRLVDGVRSKLVCGVNLPMLLRTVTYRHESLDALVSRAVVGGTQGVMQVAITAPQNQARKKHDPDDHDHQQ</sequence>
<comment type="caution">
    <text evidence="3">The sequence shown here is derived from an EMBL/GenBank/DDBJ whole genome shotgun (WGS) entry which is preliminary data.</text>
</comment>
<evidence type="ECO:0000313" key="3">
    <source>
        <dbReference type="EMBL" id="PYE73835.1"/>
    </source>
</evidence>
<dbReference type="Gene3D" id="3.40.50.510">
    <property type="entry name" value="Phosphotransferase system, mannose-type IIA component"/>
    <property type="match status" value="1"/>
</dbReference>
<dbReference type="AlphaFoldDB" id="A0A318SUN8"/>
<organism evidence="3 4">
    <name type="scientific">Xylophilus ampelinus</name>
    <dbReference type="NCBI Taxonomy" id="54067"/>
    <lineage>
        <taxon>Bacteria</taxon>
        <taxon>Pseudomonadati</taxon>
        <taxon>Pseudomonadota</taxon>
        <taxon>Betaproteobacteria</taxon>
        <taxon>Burkholderiales</taxon>
        <taxon>Xylophilus</taxon>
    </lineage>
</organism>
<dbReference type="GO" id="GO:0016740">
    <property type="term" value="F:transferase activity"/>
    <property type="evidence" value="ECO:0007669"/>
    <property type="project" value="UniProtKB-KW"/>
</dbReference>
<dbReference type="PROSITE" id="PS51096">
    <property type="entry name" value="PTS_EIIA_TYPE_4"/>
    <property type="match status" value="1"/>
</dbReference>
<dbReference type="GO" id="GO:0009401">
    <property type="term" value="P:phosphoenolpyruvate-dependent sugar phosphotransferase system"/>
    <property type="evidence" value="ECO:0007669"/>
    <property type="project" value="InterPro"/>
</dbReference>
<evidence type="ECO:0000259" key="2">
    <source>
        <dbReference type="PROSITE" id="PS51096"/>
    </source>
</evidence>
<feature type="domain" description="PTS EIIA type-4" evidence="2">
    <location>
        <begin position="9"/>
        <end position="130"/>
    </location>
</feature>
<evidence type="ECO:0000256" key="1">
    <source>
        <dbReference type="ARBA" id="ARBA00022679"/>
    </source>
</evidence>
<dbReference type="InterPro" id="IPR004701">
    <property type="entry name" value="PTS_EIIA_man-typ"/>
</dbReference>
<dbReference type="PANTHER" id="PTHR33799">
    <property type="entry name" value="PTS PERMEASE-RELATED-RELATED"/>
    <property type="match status" value="1"/>
</dbReference>
<dbReference type="Proteomes" id="UP000247540">
    <property type="component" value="Unassembled WGS sequence"/>
</dbReference>
<protein>
    <submittedName>
        <fullName evidence="3">PTS system ascorbate-specific IIA component</fullName>
    </submittedName>
</protein>
<dbReference type="PANTHER" id="PTHR33799:SF1">
    <property type="entry name" value="PTS SYSTEM MANNOSE-SPECIFIC EIIAB COMPONENT-RELATED"/>
    <property type="match status" value="1"/>
</dbReference>
<evidence type="ECO:0000313" key="4">
    <source>
        <dbReference type="Proteomes" id="UP000247540"/>
    </source>
</evidence>
<dbReference type="Pfam" id="PF03610">
    <property type="entry name" value="EIIA-man"/>
    <property type="match status" value="1"/>
</dbReference>
<dbReference type="InterPro" id="IPR036662">
    <property type="entry name" value="PTS_EIIA_man-typ_sf"/>
</dbReference>
<dbReference type="SUPFAM" id="SSF53062">
    <property type="entry name" value="PTS system fructose IIA component-like"/>
    <property type="match status" value="1"/>
</dbReference>
<dbReference type="InterPro" id="IPR051471">
    <property type="entry name" value="Bacterial_PTS_sugar_comp"/>
</dbReference>
<keyword evidence="4" id="KW-1185">Reference proteome</keyword>
<name>A0A318SUN8_9BURK</name>
<reference evidence="3 4" key="1">
    <citation type="submission" date="2018-06" db="EMBL/GenBank/DDBJ databases">
        <title>Genomic Encyclopedia of Type Strains, Phase III (KMG-III): the genomes of soil and plant-associated and newly described type strains.</title>
        <authorList>
            <person name="Whitman W."/>
        </authorList>
    </citation>
    <scope>NUCLEOTIDE SEQUENCE [LARGE SCALE GENOMIC DNA]</scope>
    <source>
        <strain evidence="3 4">CECT 7646</strain>
    </source>
</reference>
<dbReference type="GO" id="GO:0016020">
    <property type="term" value="C:membrane"/>
    <property type="evidence" value="ECO:0007669"/>
    <property type="project" value="InterPro"/>
</dbReference>
<proteinExistence type="predicted"/>
<keyword evidence="1" id="KW-0808">Transferase</keyword>